<dbReference type="Pfam" id="PF00111">
    <property type="entry name" value="Fer2"/>
    <property type="match status" value="1"/>
</dbReference>
<dbReference type="Proteomes" id="UP001165368">
    <property type="component" value="Unassembled WGS sequence"/>
</dbReference>
<dbReference type="EMBL" id="JAKLTQ010000002">
    <property type="protein sequence ID" value="MCG2621341.1"/>
    <property type="molecule type" value="Genomic_DNA"/>
</dbReference>
<evidence type="ECO:0000256" key="5">
    <source>
        <dbReference type="ARBA" id="ARBA00023002"/>
    </source>
</evidence>
<accession>A0ABS9L3X9</accession>
<dbReference type="InterPro" id="IPR036010">
    <property type="entry name" value="2Fe-2S_ferredoxin-like_sf"/>
</dbReference>
<reference evidence="10" key="1">
    <citation type="submission" date="2022-01" db="EMBL/GenBank/DDBJ databases">
        <authorList>
            <person name="Jo J.-H."/>
            <person name="Im W.-T."/>
        </authorList>
    </citation>
    <scope>NUCLEOTIDE SEQUENCE</scope>
    <source>
        <strain evidence="10">I2-34</strain>
    </source>
</reference>
<dbReference type="InterPro" id="IPR012675">
    <property type="entry name" value="Beta-grasp_dom_sf"/>
</dbReference>
<sequence length="322" mass="35057">MSEGFETMTLRVHAMQWEAETVLSVDLRDPNSAELPEFTAGAHIDLVLPNGITRSYSLSNDQRERHRYVVGVSRDAKSRGGSTYIHDSLRVGQLLPVSAPLNNFPLAEDAEQTILFAGGIGITPMLSMVRRLETLGRNWTLYYCVRERSLTAFGDELATLAASHPERLQLHVDAEHDGAVLDLAAVVDAAPEGTHMYCCGPLPMLEGFEKAAVELPSAQRHVEYFAAKDAPALEGGFEVELAQSGRTLTIEPGRTILDTMQEAGIDVSYSCGEGICGTCETRVLAGTPDHRDLVLTDQEKEANDIIMICCSGSKGPKLVLDR</sequence>
<dbReference type="Gene3D" id="3.40.50.80">
    <property type="entry name" value="Nucleotide-binding domain of ferredoxin-NADP reductase (FNR) module"/>
    <property type="match status" value="1"/>
</dbReference>
<evidence type="ECO:0000313" key="11">
    <source>
        <dbReference type="Proteomes" id="UP001165368"/>
    </source>
</evidence>
<proteinExistence type="predicted"/>
<dbReference type="SUPFAM" id="SSF52343">
    <property type="entry name" value="Ferredoxin reductase-like, C-terminal NADP-linked domain"/>
    <property type="match status" value="1"/>
</dbReference>
<evidence type="ECO:0000256" key="7">
    <source>
        <dbReference type="ARBA" id="ARBA00023014"/>
    </source>
</evidence>
<dbReference type="PANTHER" id="PTHR47354:SF1">
    <property type="entry name" value="CARNITINE MONOOXYGENASE REDUCTASE SUBUNIT"/>
    <property type="match status" value="1"/>
</dbReference>
<dbReference type="Pfam" id="PF00175">
    <property type="entry name" value="NAD_binding_1"/>
    <property type="match status" value="1"/>
</dbReference>
<dbReference type="InterPro" id="IPR001433">
    <property type="entry name" value="OxRdtase_FAD/NAD-bd"/>
</dbReference>
<keyword evidence="11" id="KW-1185">Reference proteome</keyword>
<evidence type="ECO:0000256" key="6">
    <source>
        <dbReference type="ARBA" id="ARBA00023004"/>
    </source>
</evidence>
<dbReference type="SUPFAM" id="SSF54292">
    <property type="entry name" value="2Fe-2S ferredoxin-like"/>
    <property type="match status" value="1"/>
</dbReference>
<dbReference type="InterPro" id="IPR001041">
    <property type="entry name" value="2Fe-2S_ferredoxin-type"/>
</dbReference>
<evidence type="ECO:0000259" key="9">
    <source>
        <dbReference type="PROSITE" id="PS51384"/>
    </source>
</evidence>
<dbReference type="CDD" id="cd06185">
    <property type="entry name" value="PDR_like"/>
    <property type="match status" value="1"/>
</dbReference>
<keyword evidence="3" id="KW-0001">2Fe-2S</keyword>
<dbReference type="InterPro" id="IPR006058">
    <property type="entry name" value="2Fe2S_fd_BS"/>
</dbReference>
<dbReference type="InterPro" id="IPR050415">
    <property type="entry name" value="MRET"/>
</dbReference>
<dbReference type="CDD" id="cd00207">
    <property type="entry name" value="fer2"/>
    <property type="match status" value="1"/>
</dbReference>
<dbReference type="PROSITE" id="PS00197">
    <property type="entry name" value="2FE2S_FER_1"/>
    <property type="match status" value="1"/>
</dbReference>
<keyword evidence="7" id="KW-0411">Iron-sulfur</keyword>
<evidence type="ECO:0000256" key="1">
    <source>
        <dbReference type="ARBA" id="ARBA00001974"/>
    </source>
</evidence>
<dbReference type="Gene3D" id="2.40.30.10">
    <property type="entry name" value="Translation factors"/>
    <property type="match status" value="1"/>
</dbReference>
<dbReference type="InterPro" id="IPR039261">
    <property type="entry name" value="FNR_nucleotide-bd"/>
</dbReference>
<evidence type="ECO:0000313" key="10">
    <source>
        <dbReference type="EMBL" id="MCG2621341.1"/>
    </source>
</evidence>
<protein>
    <submittedName>
        <fullName evidence="10">PDR/VanB family oxidoreductase</fullName>
    </submittedName>
</protein>
<dbReference type="PRINTS" id="PR00409">
    <property type="entry name" value="PHDIOXRDTASE"/>
</dbReference>
<dbReference type="PROSITE" id="PS51384">
    <property type="entry name" value="FAD_FR"/>
    <property type="match status" value="1"/>
</dbReference>
<comment type="caution">
    <text evidence="10">The sequence shown here is derived from an EMBL/GenBank/DDBJ whole genome shotgun (WGS) entry which is preliminary data.</text>
</comment>
<evidence type="ECO:0000256" key="3">
    <source>
        <dbReference type="ARBA" id="ARBA00022714"/>
    </source>
</evidence>
<dbReference type="PANTHER" id="PTHR47354">
    <property type="entry name" value="NADH OXIDOREDUCTASE HCR"/>
    <property type="match status" value="1"/>
</dbReference>
<gene>
    <name evidence="10" type="ORF">LVY72_05360</name>
</gene>
<comment type="cofactor">
    <cofactor evidence="1">
        <name>FAD</name>
        <dbReference type="ChEBI" id="CHEBI:57692"/>
    </cofactor>
</comment>
<feature type="domain" description="FAD-binding FR-type" evidence="9">
    <location>
        <begin position="5"/>
        <end position="107"/>
    </location>
</feature>
<feature type="domain" description="2Fe-2S ferredoxin-type" evidence="8">
    <location>
        <begin position="237"/>
        <end position="322"/>
    </location>
</feature>
<keyword evidence="2" id="KW-0285">Flavoprotein</keyword>
<dbReference type="PROSITE" id="PS51085">
    <property type="entry name" value="2FE2S_FER_2"/>
    <property type="match status" value="1"/>
</dbReference>
<evidence type="ECO:0000256" key="2">
    <source>
        <dbReference type="ARBA" id="ARBA00022630"/>
    </source>
</evidence>
<evidence type="ECO:0000256" key="4">
    <source>
        <dbReference type="ARBA" id="ARBA00022723"/>
    </source>
</evidence>
<dbReference type="Gene3D" id="3.10.20.30">
    <property type="match status" value="1"/>
</dbReference>
<organism evidence="10 11">
    <name type="scientific">Arthrobacter hankyongi</name>
    <dbReference type="NCBI Taxonomy" id="2904801"/>
    <lineage>
        <taxon>Bacteria</taxon>
        <taxon>Bacillati</taxon>
        <taxon>Actinomycetota</taxon>
        <taxon>Actinomycetes</taxon>
        <taxon>Micrococcales</taxon>
        <taxon>Micrococcaceae</taxon>
        <taxon>Arthrobacter</taxon>
    </lineage>
</organism>
<keyword evidence="6" id="KW-0408">Iron</keyword>
<dbReference type="InterPro" id="IPR017927">
    <property type="entry name" value="FAD-bd_FR_type"/>
</dbReference>
<name>A0ABS9L3X9_9MICC</name>
<dbReference type="RefSeq" id="WP_237818444.1">
    <property type="nucleotide sequence ID" value="NZ_JAKLTQ010000002.1"/>
</dbReference>
<dbReference type="InterPro" id="IPR017938">
    <property type="entry name" value="Riboflavin_synthase-like_b-brl"/>
</dbReference>
<dbReference type="SUPFAM" id="SSF63380">
    <property type="entry name" value="Riboflavin synthase domain-like"/>
    <property type="match status" value="1"/>
</dbReference>
<evidence type="ECO:0000259" key="8">
    <source>
        <dbReference type="PROSITE" id="PS51085"/>
    </source>
</evidence>
<keyword evidence="4" id="KW-0479">Metal-binding</keyword>
<keyword evidence="5" id="KW-0560">Oxidoreductase</keyword>